<dbReference type="SUPFAM" id="SSF46894">
    <property type="entry name" value="C-terminal effector domain of the bipartite response regulators"/>
    <property type="match status" value="1"/>
</dbReference>
<feature type="domain" description="OmpR/PhoB-type" evidence="9">
    <location>
        <begin position="127"/>
        <end position="225"/>
    </location>
</feature>
<dbReference type="SMART" id="SM00862">
    <property type="entry name" value="Trans_reg_C"/>
    <property type="match status" value="1"/>
</dbReference>
<name>A0A143BP00_9BACT</name>
<dbReference type="Proteomes" id="UP000076404">
    <property type="component" value="Chromosome"/>
</dbReference>
<dbReference type="KEGG" id="gph:GEMMAAP_18775"/>
<dbReference type="GO" id="GO:0032993">
    <property type="term" value="C:protein-DNA complex"/>
    <property type="evidence" value="ECO:0007669"/>
    <property type="project" value="TreeGrafter"/>
</dbReference>
<organism evidence="10 11">
    <name type="scientific">Gemmatimonas phototrophica</name>
    <dbReference type="NCBI Taxonomy" id="1379270"/>
    <lineage>
        <taxon>Bacteria</taxon>
        <taxon>Pseudomonadati</taxon>
        <taxon>Gemmatimonadota</taxon>
        <taxon>Gemmatimonadia</taxon>
        <taxon>Gemmatimonadales</taxon>
        <taxon>Gemmatimonadaceae</taxon>
        <taxon>Gemmatimonas</taxon>
    </lineage>
</organism>
<dbReference type="CDD" id="cd00383">
    <property type="entry name" value="trans_reg_C"/>
    <property type="match status" value="1"/>
</dbReference>
<dbReference type="SUPFAM" id="SSF52172">
    <property type="entry name" value="CheY-like"/>
    <property type="match status" value="1"/>
</dbReference>
<evidence type="ECO:0000256" key="5">
    <source>
        <dbReference type="ARBA" id="ARBA00023163"/>
    </source>
</evidence>
<evidence type="ECO:0000256" key="7">
    <source>
        <dbReference type="PROSITE-ProRule" id="PRU01091"/>
    </source>
</evidence>
<dbReference type="Pfam" id="PF00486">
    <property type="entry name" value="Trans_reg_C"/>
    <property type="match status" value="1"/>
</dbReference>
<dbReference type="InterPro" id="IPR001789">
    <property type="entry name" value="Sig_transdc_resp-reg_receiver"/>
</dbReference>
<evidence type="ECO:0008006" key="12">
    <source>
        <dbReference type="Google" id="ProtNLM"/>
    </source>
</evidence>
<dbReference type="eggNOG" id="COG0745">
    <property type="taxonomic scope" value="Bacteria"/>
</dbReference>
<dbReference type="Gene3D" id="3.40.50.2300">
    <property type="match status" value="1"/>
</dbReference>
<dbReference type="GO" id="GO:0005829">
    <property type="term" value="C:cytosol"/>
    <property type="evidence" value="ECO:0007669"/>
    <property type="project" value="TreeGrafter"/>
</dbReference>
<dbReference type="STRING" id="1379270.GEMMAAP_18775"/>
<dbReference type="GO" id="GO:0006355">
    <property type="term" value="P:regulation of DNA-templated transcription"/>
    <property type="evidence" value="ECO:0007669"/>
    <property type="project" value="InterPro"/>
</dbReference>
<keyword evidence="4 7" id="KW-0238">DNA-binding</keyword>
<dbReference type="FunFam" id="1.10.10.10:FF:000005">
    <property type="entry name" value="Two-component system response regulator"/>
    <property type="match status" value="1"/>
</dbReference>
<dbReference type="PANTHER" id="PTHR48111:SF22">
    <property type="entry name" value="REGULATOR OF RPOS"/>
    <property type="match status" value="1"/>
</dbReference>
<dbReference type="EMBL" id="CP011454">
    <property type="protein sequence ID" value="AMW06272.1"/>
    <property type="molecule type" value="Genomic_DNA"/>
</dbReference>
<reference evidence="10 11" key="2">
    <citation type="journal article" date="2016" name="Environ. Microbiol. Rep.">
        <title>Metagenomic evidence for the presence of phototrophic Gemmatimonadetes bacteria in diverse environments.</title>
        <authorList>
            <person name="Zeng Y."/>
            <person name="Baumbach J."/>
            <person name="Barbosa E.G."/>
            <person name="Azevedo V."/>
            <person name="Zhang C."/>
            <person name="Koblizek M."/>
        </authorList>
    </citation>
    <scope>NUCLEOTIDE SEQUENCE [LARGE SCALE GENOMIC DNA]</scope>
    <source>
        <strain evidence="10 11">AP64</strain>
    </source>
</reference>
<evidence type="ECO:0000313" key="10">
    <source>
        <dbReference type="EMBL" id="AMW06272.1"/>
    </source>
</evidence>
<dbReference type="InterPro" id="IPR016032">
    <property type="entry name" value="Sig_transdc_resp-reg_C-effctor"/>
</dbReference>
<dbReference type="InterPro" id="IPR001867">
    <property type="entry name" value="OmpR/PhoB-type_DNA-bd"/>
</dbReference>
<feature type="domain" description="Response regulatory" evidence="8">
    <location>
        <begin position="4"/>
        <end position="118"/>
    </location>
</feature>
<dbReference type="RefSeq" id="WP_026850967.1">
    <property type="nucleotide sequence ID" value="NZ_CP011454.1"/>
</dbReference>
<dbReference type="InterPro" id="IPR011006">
    <property type="entry name" value="CheY-like_superfamily"/>
</dbReference>
<evidence type="ECO:0000259" key="9">
    <source>
        <dbReference type="PROSITE" id="PS51755"/>
    </source>
</evidence>
<gene>
    <name evidence="10" type="ORF">GEMMAAP_18775</name>
</gene>
<dbReference type="Gene3D" id="1.10.10.10">
    <property type="entry name" value="Winged helix-like DNA-binding domain superfamily/Winged helix DNA-binding domain"/>
    <property type="match status" value="1"/>
</dbReference>
<dbReference type="GO" id="GO:0000156">
    <property type="term" value="F:phosphorelay response regulator activity"/>
    <property type="evidence" value="ECO:0007669"/>
    <property type="project" value="TreeGrafter"/>
</dbReference>
<dbReference type="Gene3D" id="6.10.250.690">
    <property type="match status" value="1"/>
</dbReference>
<evidence type="ECO:0000259" key="8">
    <source>
        <dbReference type="PROSITE" id="PS50110"/>
    </source>
</evidence>
<dbReference type="InterPro" id="IPR039420">
    <property type="entry name" value="WalR-like"/>
</dbReference>
<dbReference type="PROSITE" id="PS50110">
    <property type="entry name" value="RESPONSE_REGULATORY"/>
    <property type="match status" value="1"/>
</dbReference>
<evidence type="ECO:0000256" key="4">
    <source>
        <dbReference type="ARBA" id="ARBA00023125"/>
    </source>
</evidence>
<keyword evidence="5" id="KW-0804">Transcription</keyword>
<dbReference type="SMART" id="SM00448">
    <property type="entry name" value="REC"/>
    <property type="match status" value="1"/>
</dbReference>
<keyword evidence="2" id="KW-0902">Two-component regulatory system</keyword>
<keyword evidence="11" id="KW-1185">Reference proteome</keyword>
<dbReference type="Pfam" id="PF00072">
    <property type="entry name" value="Response_reg"/>
    <property type="match status" value="1"/>
</dbReference>
<accession>A0A143BP00</accession>
<dbReference type="OrthoDB" id="9790442at2"/>
<sequence length="226" mass="25549">MASRVLLVEDDRNLRGFLRKALREEGYVVDVAATGDEGFPMAEASAYDCIVLDRMLPGLDGLSFVRELRRKGLYSPVLMLTARGEPGERVRGLESGADDYLPKPFDLAELLARIQALIRRARMVPAEQLLTVGPICVDRVKRRVTVHGRVLDLTPREYELLVFMAEHRGRTLSRSRIAESVWHYQFDSETNVVDVYINYLRKKLGVLADGTEIVTVRGVGYRLEEA</sequence>
<evidence type="ECO:0000256" key="3">
    <source>
        <dbReference type="ARBA" id="ARBA00023015"/>
    </source>
</evidence>
<dbReference type="PANTHER" id="PTHR48111">
    <property type="entry name" value="REGULATOR OF RPOS"/>
    <property type="match status" value="1"/>
</dbReference>
<keyword evidence="1 6" id="KW-0597">Phosphoprotein</keyword>
<evidence type="ECO:0000256" key="6">
    <source>
        <dbReference type="PROSITE-ProRule" id="PRU00169"/>
    </source>
</evidence>
<feature type="modified residue" description="4-aspartylphosphate" evidence="6">
    <location>
        <position position="53"/>
    </location>
</feature>
<evidence type="ECO:0000256" key="1">
    <source>
        <dbReference type="ARBA" id="ARBA00022553"/>
    </source>
</evidence>
<feature type="DNA-binding region" description="OmpR/PhoB-type" evidence="7">
    <location>
        <begin position="127"/>
        <end position="225"/>
    </location>
</feature>
<dbReference type="AlphaFoldDB" id="A0A143BP00"/>
<evidence type="ECO:0000256" key="2">
    <source>
        <dbReference type="ARBA" id="ARBA00023012"/>
    </source>
</evidence>
<proteinExistence type="predicted"/>
<dbReference type="FunFam" id="3.40.50.2300:FF:000001">
    <property type="entry name" value="DNA-binding response regulator PhoB"/>
    <property type="match status" value="1"/>
</dbReference>
<reference evidence="10 11" key="1">
    <citation type="journal article" date="2014" name="Proc. Natl. Acad. Sci. U.S.A.">
        <title>Functional type 2 photosynthetic reaction centers found in the rare bacterial phylum Gemmatimonadetes.</title>
        <authorList>
            <person name="Zeng Y."/>
            <person name="Feng F."/>
            <person name="Medova H."/>
            <person name="Dean J."/>
            <person name="Koblizek M."/>
        </authorList>
    </citation>
    <scope>NUCLEOTIDE SEQUENCE [LARGE SCALE GENOMIC DNA]</scope>
    <source>
        <strain evidence="10 11">AP64</strain>
    </source>
</reference>
<evidence type="ECO:0000313" key="11">
    <source>
        <dbReference type="Proteomes" id="UP000076404"/>
    </source>
</evidence>
<protein>
    <recommendedName>
        <fullName evidence="12">Transcriptional regulator</fullName>
    </recommendedName>
</protein>
<dbReference type="InterPro" id="IPR036388">
    <property type="entry name" value="WH-like_DNA-bd_sf"/>
</dbReference>
<dbReference type="PROSITE" id="PS51755">
    <property type="entry name" value="OMPR_PHOB"/>
    <property type="match status" value="1"/>
</dbReference>
<dbReference type="GO" id="GO:0000976">
    <property type="term" value="F:transcription cis-regulatory region binding"/>
    <property type="evidence" value="ECO:0007669"/>
    <property type="project" value="TreeGrafter"/>
</dbReference>
<keyword evidence="3" id="KW-0805">Transcription regulation</keyword>